<dbReference type="InterPro" id="IPR000073">
    <property type="entry name" value="AB_hydrolase_1"/>
</dbReference>
<dbReference type="PRINTS" id="PR00111">
    <property type="entry name" value="ABHYDROLASE"/>
</dbReference>
<dbReference type="Gene3D" id="3.40.50.1820">
    <property type="entry name" value="alpha/beta hydrolase"/>
    <property type="match status" value="1"/>
</dbReference>
<proteinExistence type="predicted"/>
<dbReference type="Proteomes" id="UP000615026">
    <property type="component" value="Unassembled WGS sequence"/>
</dbReference>
<evidence type="ECO:0000259" key="2">
    <source>
        <dbReference type="Pfam" id="PF00561"/>
    </source>
</evidence>
<keyword evidence="3" id="KW-0378">Hydrolase</keyword>
<dbReference type="AlphaFoldDB" id="A0A928ZS53"/>
<evidence type="ECO:0000313" key="3">
    <source>
        <dbReference type="EMBL" id="MBE9065637.1"/>
    </source>
</evidence>
<protein>
    <submittedName>
        <fullName evidence="3">Alpha/beta fold hydrolase</fullName>
    </submittedName>
</protein>
<sequence>MMGKCSRCLYFAQLSLMATPTLPTAAQHLTEATSVALAEQIQFADISTQLTEQPIATSYVCTGVGKPVLLLPGFDSSIFEFRRLVPQLSPHAQVWAMDLLGFGFTDRTSGAAIAPPTIKQHLYNFWQQQIGQPMILAGASMGGAAAIDFALDFPEAVEKLVLLDSAGFAAGPAMGKLMVPPLDSWATAFLKNPGVRRRISQQAYCDRTLVTPDAELCAALHLQMPQWKEALIAFTKSGGYNFLSNHIQKLDIPTLIIWGEQDKILGTKDAHRFEQTLPNNQLAWVSECGHVPHLEKPRNTAAAIVSFV</sequence>
<dbReference type="Pfam" id="PF00561">
    <property type="entry name" value="Abhydrolase_1"/>
    <property type="match status" value="1"/>
</dbReference>
<dbReference type="PANTHER" id="PTHR43689:SF8">
    <property type="entry name" value="ALPHA_BETA-HYDROLASES SUPERFAMILY PROTEIN"/>
    <property type="match status" value="1"/>
</dbReference>
<feature type="domain" description="AB hydrolase-1" evidence="2">
    <location>
        <begin position="66"/>
        <end position="297"/>
    </location>
</feature>
<reference evidence="3" key="1">
    <citation type="submission" date="2020-10" db="EMBL/GenBank/DDBJ databases">
        <authorList>
            <person name="Castelo-Branco R."/>
            <person name="Eusebio N."/>
            <person name="Adriana R."/>
            <person name="Vieira A."/>
            <person name="Brugerolle De Fraissinette N."/>
            <person name="Rezende De Castro R."/>
            <person name="Schneider M.P."/>
            <person name="Vasconcelos V."/>
            <person name="Leao P.N."/>
        </authorList>
    </citation>
    <scope>NUCLEOTIDE SEQUENCE</scope>
    <source>
        <strain evidence="3">LEGE 11479</strain>
    </source>
</reference>
<name>A0A928ZS53_LEPEC</name>
<dbReference type="EMBL" id="JADEXP010000014">
    <property type="protein sequence ID" value="MBE9065637.1"/>
    <property type="molecule type" value="Genomic_DNA"/>
</dbReference>
<gene>
    <name evidence="3" type="ORF">IQ260_03115</name>
</gene>
<evidence type="ECO:0000313" key="4">
    <source>
        <dbReference type="Proteomes" id="UP000615026"/>
    </source>
</evidence>
<feature type="chain" id="PRO_5036677050" evidence="1">
    <location>
        <begin position="26"/>
        <end position="308"/>
    </location>
</feature>
<organism evidence="3 4">
    <name type="scientific">Leptolyngbya cf. ectocarpi LEGE 11479</name>
    <dbReference type="NCBI Taxonomy" id="1828722"/>
    <lineage>
        <taxon>Bacteria</taxon>
        <taxon>Bacillati</taxon>
        <taxon>Cyanobacteriota</taxon>
        <taxon>Cyanophyceae</taxon>
        <taxon>Leptolyngbyales</taxon>
        <taxon>Leptolyngbyaceae</taxon>
        <taxon>Leptolyngbya group</taxon>
        <taxon>Leptolyngbya</taxon>
    </lineage>
</organism>
<evidence type="ECO:0000256" key="1">
    <source>
        <dbReference type="SAM" id="SignalP"/>
    </source>
</evidence>
<keyword evidence="4" id="KW-1185">Reference proteome</keyword>
<keyword evidence="1" id="KW-0732">Signal</keyword>
<comment type="caution">
    <text evidence="3">The sequence shown here is derived from an EMBL/GenBank/DDBJ whole genome shotgun (WGS) entry which is preliminary data.</text>
</comment>
<dbReference type="PANTHER" id="PTHR43689">
    <property type="entry name" value="HYDROLASE"/>
    <property type="match status" value="1"/>
</dbReference>
<dbReference type="GO" id="GO:0016787">
    <property type="term" value="F:hydrolase activity"/>
    <property type="evidence" value="ECO:0007669"/>
    <property type="project" value="UniProtKB-KW"/>
</dbReference>
<dbReference type="SUPFAM" id="SSF53474">
    <property type="entry name" value="alpha/beta-Hydrolases"/>
    <property type="match status" value="1"/>
</dbReference>
<accession>A0A928ZS53</accession>
<dbReference type="InterPro" id="IPR029058">
    <property type="entry name" value="AB_hydrolase_fold"/>
</dbReference>
<feature type="signal peptide" evidence="1">
    <location>
        <begin position="1"/>
        <end position="25"/>
    </location>
</feature>